<keyword evidence="3" id="KW-1185">Reference proteome</keyword>
<evidence type="ECO:0000313" key="2">
    <source>
        <dbReference type="EMBL" id="CAA3004701.1"/>
    </source>
</evidence>
<name>A0A8S0TGJ1_OLEEU</name>
<accession>A0A8S0TGJ1</accession>
<evidence type="ECO:0000313" key="3">
    <source>
        <dbReference type="Proteomes" id="UP000594638"/>
    </source>
</evidence>
<sequence length="130" mass="15342">SEEWAIFRAIYEPLIGKRPFKFVIAKLSLFIAHLLMATKDRHEKKEYVKPNMFFMRQLGEAKKNKPLSTNTSSYKHQREKLVSFVEAEPPPTPKKKEKEKVEPQGERLQKRVSDYKNYHASTVAKTRDNY</sequence>
<dbReference type="Proteomes" id="UP000594638">
    <property type="component" value="Unassembled WGS sequence"/>
</dbReference>
<feature type="region of interest" description="Disordered" evidence="1">
    <location>
        <begin position="64"/>
        <end position="130"/>
    </location>
</feature>
<dbReference type="Gramene" id="OE9A078158T1">
    <property type="protein sequence ID" value="OE9A078158C1"/>
    <property type="gene ID" value="OE9A078158"/>
</dbReference>
<protein>
    <submittedName>
        <fullName evidence="2">Uncharacterized protein</fullName>
    </submittedName>
</protein>
<proteinExistence type="predicted"/>
<dbReference type="EMBL" id="CACTIH010006417">
    <property type="protein sequence ID" value="CAA3004701.1"/>
    <property type="molecule type" value="Genomic_DNA"/>
</dbReference>
<dbReference type="AlphaFoldDB" id="A0A8S0TGJ1"/>
<evidence type="ECO:0000256" key="1">
    <source>
        <dbReference type="SAM" id="MobiDB-lite"/>
    </source>
</evidence>
<reference evidence="2 3" key="1">
    <citation type="submission" date="2019-12" db="EMBL/GenBank/DDBJ databases">
        <authorList>
            <person name="Alioto T."/>
            <person name="Alioto T."/>
            <person name="Gomez Garrido J."/>
        </authorList>
    </citation>
    <scope>NUCLEOTIDE SEQUENCE [LARGE SCALE GENOMIC DNA]</scope>
</reference>
<feature type="compositionally biased region" description="Basic and acidic residues" evidence="1">
    <location>
        <begin position="94"/>
        <end position="117"/>
    </location>
</feature>
<gene>
    <name evidence="2" type="ORF">OLEA9_A078158</name>
</gene>
<organism evidence="2 3">
    <name type="scientific">Olea europaea subsp. europaea</name>
    <dbReference type="NCBI Taxonomy" id="158383"/>
    <lineage>
        <taxon>Eukaryota</taxon>
        <taxon>Viridiplantae</taxon>
        <taxon>Streptophyta</taxon>
        <taxon>Embryophyta</taxon>
        <taxon>Tracheophyta</taxon>
        <taxon>Spermatophyta</taxon>
        <taxon>Magnoliopsida</taxon>
        <taxon>eudicotyledons</taxon>
        <taxon>Gunneridae</taxon>
        <taxon>Pentapetalae</taxon>
        <taxon>asterids</taxon>
        <taxon>lamiids</taxon>
        <taxon>Lamiales</taxon>
        <taxon>Oleaceae</taxon>
        <taxon>Oleeae</taxon>
        <taxon>Olea</taxon>
    </lineage>
</organism>
<feature type="non-terminal residue" evidence="2">
    <location>
        <position position="1"/>
    </location>
</feature>
<comment type="caution">
    <text evidence="2">The sequence shown here is derived from an EMBL/GenBank/DDBJ whole genome shotgun (WGS) entry which is preliminary data.</text>
</comment>